<feature type="transmembrane region" description="Helical" evidence="6">
    <location>
        <begin position="380"/>
        <end position="402"/>
    </location>
</feature>
<keyword evidence="3 6" id="KW-1133">Transmembrane helix</keyword>
<evidence type="ECO:0000256" key="4">
    <source>
        <dbReference type="ARBA" id="ARBA00023136"/>
    </source>
</evidence>
<dbReference type="AlphaFoldDB" id="A0AB39L4S2"/>
<evidence type="ECO:0000256" key="1">
    <source>
        <dbReference type="ARBA" id="ARBA00004651"/>
    </source>
</evidence>
<feature type="transmembrane region" description="Helical" evidence="6">
    <location>
        <begin position="290"/>
        <end position="311"/>
    </location>
</feature>
<dbReference type="EMBL" id="CP163302">
    <property type="protein sequence ID" value="XDP45855.1"/>
    <property type="molecule type" value="Genomic_DNA"/>
</dbReference>
<feature type="transmembrane region" description="Helical" evidence="6">
    <location>
        <begin position="127"/>
        <end position="148"/>
    </location>
</feature>
<evidence type="ECO:0000256" key="3">
    <source>
        <dbReference type="ARBA" id="ARBA00022989"/>
    </source>
</evidence>
<dbReference type="CDD" id="cd17365">
    <property type="entry name" value="MFS_PcaK_like"/>
    <property type="match status" value="1"/>
</dbReference>
<feature type="transmembrane region" description="Helical" evidence="6">
    <location>
        <begin position="344"/>
        <end position="368"/>
    </location>
</feature>
<protein>
    <submittedName>
        <fullName evidence="8">MFS transporter</fullName>
    </submittedName>
</protein>
<feature type="transmembrane region" description="Helical" evidence="6">
    <location>
        <begin position="30"/>
        <end position="50"/>
    </location>
</feature>
<comment type="subcellular location">
    <subcellularLocation>
        <location evidence="1">Cell membrane</location>
        <topology evidence="1">Multi-pass membrane protein</topology>
    </subcellularLocation>
</comment>
<feature type="transmembrane region" description="Helical" evidence="6">
    <location>
        <begin position="70"/>
        <end position="90"/>
    </location>
</feature>
<evidence type="ECO:0000259" key="7">
    <source>
        <dbReference type="PROSITE" id="PS50850"/>
    </source>
</evidence>
<evidence type="ECO:0000256" key="6">
    <source>
        <dbReference type="SAM" id="Phobius"/>
    </source>
</evidence>
<feature type="transmembrane region" description="Helical" evidence="6">
    <location>
        <begin position="414"/>
        <end position="433"/>
    </location>
</feature>
<evidence type="ECO:0000313" key="8">
    <source>
        <dbReference type="EMBL" id="XDP45855.1"/>
    </source>
</evidence>
<feature type="domain" description="Major facilitator superfamily (MFS) profile" evidence="7">
    <location>
        <begin position="34"/>
        <end position="436"/>
    </location>
</feature>
<dbReference type="PROSITE" id="PS00216">
    <property type="entry name" value="SUGAR_TRANSPORT_1"/>
    <property type="match status" value="1"/>
</dbReference>
<dbReference type="InterPro" id="IPR036259">
    <property type="entry name" value="MFS_trans_sf"/>
</dbReference>
<dbReference type="Pfam" id="PF07690">
    <property type="entry name" value="MFS_1"/>
    <property type="match status" value="1"/>
</dbReference>
<dbReference type="PROSITE" id="PS50850">
    <property type="entry name" value="MFS"/>
    <property type="match status" value="1"/>
</dbReference>
<dbReference type="PROSITE" id="PS00217">
    <property type="entry name" value="SUGAR_TRANSPORT_2"/>
    <property type="match status" value="1"/>
</dbReference>
<accession>A0AB39L4S2</accession>
<feature type="transmembrane region" description="Helical" evidence="6">
    <location>
        <begin position="246"/>
        <end position="270"/>
    </location>
</feature>
<dbReference type="InterPro" id="IPR011701">
    <property type="entry name" value="MFS"/>
</dbReference>
<dbReference type="PANTHER" id="PTHR23508">
    <property type="entry name" value="CARBOXYLIC ACID TRANSPORTER PROTEIN HOMOLOG"/>
    <property type="match status" value="1"/>
</dbReference>
<evidence type="ECO:0000256" key="5">
    <source>
        <dbReference type="SAM" id="MobiDB-lite"/>
    </source>
</evidence>
<feature type="transmembrane region" description="Helical" evidence="6">
    <location>
        <begin position="318"/>
        <end position="338"/>
    </location>
</feature>
<name>A0AB39L4S2_9MICC</name>
<dbReference type="GO" id="GO:0005886">
    <property type="term" value="C:plasma membrane"/>
    <property type="evidence" value="ECO:0007669"/>
    <property type="project" value="UniProtKB-SubCell"/>
</dbReference>
<organism evidence="8">
    <name type="scientific">Sinomonas puerhi</name>
    <dbReference type="NCBI Taxonomy" id="3238584"/>
    <lineage>
        <taxon>Bacteria</taxon>
        <taxon>Bacillati</taxon>
        <taxon>Actinomycetota</taxon>
        <taxon>Actinomycetes</taxon>
        <taxon>Micrococcales</taxon>
        <taxon>Micrococcaceae</taxon>
        <taxon>Sinomonas</taxon>
    </lineage>
</organism>
<sequence>MTSSVTSSAPGNEAARNATRGPESGQSRRAAIIAVVICWGLVVFDGYDLIVYGTVQNSLIESTGWGLNAASAGTLGSMAFVGMMLGAVFAGRLSDAWGRRKAIILCTIIFSVATVLCAFAPSALAFGLLRLVAGLGLGGLVPSANALAAELIPSKWRGSMATLMMSGVPIGGTIAALLGLGVIPAFGWQPMFLVAIIPLVLFVPLGLAFFPETLGAARTAAEDAASTAPGSESAARTTPRGGFAGLFRGGFGALSILFAASTLFTLFAWYGLGTQLPKIMHDSGANLGPALTFTIALNLGAVAGSIITAWAGDKFGTVKVSVIAAGLAGIALIALLVTPASNTAFIYAALVIAGVGTHGTQSLVIGAIASHYPSELRGTALGWALGIGRIGAVLAPQLSGLMLATKTVPPSMNFLMFGGAAIVSAVFLAVIVARDLKSRKTAPVAA</sequence>
<dbReference type="GO" id="GO:0046943">
    <property type="term" value="F:carboxylic acid transmembrane transporter activity"/>
    <property type="evidence" value="ECO:0007669"/>
    <property type="project" value="TreeGrafter"/>
</dbReference>
<proteinExistence type="predicted"/>
<dbReference type="InterPro" id="IPR005829">
    <property type="entry name" value="Sugar_transporter_CS"/>
</dbReference>
<keyword evidence="4 6" id="KW-0472">Membrane</keyword>
<feature type="transmembrane region" description="Helical" evidence="6">
    <location>
        <begin position="192"/>
        <end position="210"/>
    </location>
</feature>
<dbReference type="PANTHER" id="PTHR23508:SF10">
    <property type="entry name" value="CARBOXYLIC ACID TRANSPORTER PROTEIN HOMOLOG"/>
    <property type="match status" value="1"/>
</dbReference>
<dbReference type="KEGG" id="spue:AB5L97_02215"/>
<reference evidence="8" key="1">
    <citation type="submission" date="2024-07" db="EMBL/GenBank/DDBJ databases">
        <authorList>
            <person name="fu j."/>
        </authorList>
    </citation>
    <scope>NUCLEOTIDE SEQUENCE</scope>
    <source>
        <strain evidence="8">P10A9</strain>
    </source>
</reference>
<evidence type="ECO:0000256" key="2">
    <source>
        <dbReference type="ARBA" id="ARBA00022692"/>
    </source>
</evidence>
<feature type="transmembrane region" description="Helical" evidence="6">
    <location>
        <begin position="160"/>
        <end position="186"/>
    </location>
</feature>
<keyword evidence="2 6" id="KW-0812">Transmembrane</keyword>
<feature type="compositionally biased region" description="Polar residues" evidence="5">
    <location>
        <begin position="1"/>
        <end position="10"/>
    </location>
</feature>
<dbReference type="InterPro" id="IPR020846">
    <property type="entry name" value="MFS_dom"/>
</dbReference>
<gene>
    <name evidence="8" type="ORF">AB5L97_02215</name>
</gene>
<dbReference type="Gene3D" id="1.20.1250.20">
    <property type="entry name" value="MFS general substrate transporter like domains"/>
    <property type="match status" value="2"/>
</dbReference>
<feature type="region of interest" description="Disordered" evidence="5">
    <location>
        <begin position="1"/>
        <end position="23"/>
    </location>
</feature>
<dbReference type="SUPFAM" id="SSF103473">
    <property type="entry name" value="MFS general substrate transporter"/>
    <property type="match status" value="1"/>
</dbReference>
<feature type="transmembrane region" description="Helical" evidence="6">
    <location>
        <begin position="102"/>
        <end position="121"/>
    </location>
</feature>
<dbReference type="RefSeq" id="WP_369046277.1">
    <property type="nucleotide sequence ID" value="NZ_CP163302.1"/>
</dbReference>